<feature type="transmembrane region" description="Helical" evidence="2">
    <location>
        <begin position="70"/>
        <end position="90"/>
    </location>
</feature>
<name>A0A0S3KE90_9ENTE</name>
<dbReference type="OrthoDB" id="2185431at2"/>
<proteinExistence type="predicted"/>
<dbReference type="EMBL" id="CP013614">
    <property type="protein sequence ID" value="ALS02575.1"/>
    <property type="molecule type" value="Genomic_DNA"/>
</dbReference>
<evidence type="ECO:0000313" key="3">
    <source>
        <dbReference type="EMBL" id="ALS02575.1"/>
    </source>
</evidence>
<keyword evidence="5" id="KW-1185">Reference proteome</keyword>
<keyword evidence="2" id="KW-0472">Membrane</keyword>
<evidence type="ECO:0000313" key="5">
    <source>
        <dbReference type="Proteomes" id="UP000065511"/>
    </source>
</evidence>
<dbReference type="Proteomes" id="UP000183039">
    <property type="component" value="Unassembled WGS sequence"/>
</dbReference>
<evidence type="ECO:0000313" key="6">
    <source>
        <dbReference type="Proteomes" id="UP000183039"/>
    </source>
</evidence>
<dbReference type="KEGG" id="ess:ATZ33_14670"/>
<dbReference type="AlphaFoldDB" id="A0A0S3KE90"/>
<keyword evidence="2" id="KW-0812">Transmembrane</keyword>
<gene>
    <name evidence="3" type="ORF">ATZ33_14670</name>
    <name evidence="4" type="ORF">RV15_GL000106</name>
</gene>
<dbReference type="Proteomes" id="UP000065511">
    <property type="component" value="Chromosome"/>
</dbReference>
<organism evidence="4 6">
    <name type="scientific">Enterococcus silesiacus</name>
    <dbReference type="NCBI Taxonomy" id="332949"/>
    <lineage>
        <taxon>Bacteria</taxon>
        <taxon>Bacillati</taxon>
        <taxon>Bacillota</taxon>
        <taxon>Bacilli</taxon>
        <taxon>Lactobacillales</taxon>
        <taxon>Enterococcaceae</taxon>
        <taxon>Enterococcus</taxon>
    </lineage>
</organism>
<dbReference type="EMBL" id="JXLC01000001">
    <property type="protein sequence ID" value="OJG93504.1"/>
    <property type="molecule type" value="Genomic_DNA"/>
</dbReference>
<evidence type="ECO:0000256" key="1">
    <source>
        <dbReference type="SAM" id="MobiDB-lite"/>
    </source>
</evidence>
<evidence type="ECO:0000256" key="2">
    <source>
        <dbReference type="SAM" id="Phobius"/>
    </source>
</evidence>
<accession>A0A0S3KE90</accession>
<feature type="transmembrane region" description="Helical" evidence="2">
    <location>
        <begin position="6"/>
        <end position="30"/>
    </location>
</feature>
<reference evidence="3 5" key="2">
    <citation type="submission" date="2015-12" db="EMBL/GenBank/DDBJ databases">
        <authorList>
            <person name="Lauer A."/>
            <person name="Humrighouse B."/>
            <person name="Loparev V."/>
            <person name="Shewmaker P.L."/>
            <person name="Whitney A.M."/>
            <person name="McLaughlin R.W."/>
        </authorList>
    </citation>
    <scope>NUCLEOTIDE SEQUENCE [LARGE SCALE GENOMIC DNA]</scope>
    <source>
        <strain evidence="3 5">LMG 23085</strain>
    </source>
</reference>
<feature type="region of interest" description="Disordered" evidence="1">
    <location>
        <begin position="40"/>
        <end position="60"/>
    </location>
</feature>
<sequence length="221" mass="25479">MSILDWSFITLLSSALLFVLFAGLAFLLAFSTNKKLKRFRRKPPKDKEKRKRFLSERNSLDKQKSRQRNWGFFCILMMLLTGCGAFYSRYYQMTNLEASDSEAIVQSYYLTDDIMVQLTNIQNDENSEKSIKNLRDVASRLASYGTKMAYPGLTEEGQKTLARHYALIKNLGVNLSVQTTETLSDQQVMEGYVKDIEKVKESQAKVFKTFKVNESALKQKK</sequence>
<keyword evidence="2" id="KW-1133">Transmembrane helix</keyword>
<evidence type="ECO:0000313" key="4">
    <source>
        <dbReference type="EMBL" id="OJG93504.1"/>
    </source>
</evidence>
<protein>
    <submittedName>
        <fullName evidence="4">Uncharacterized protein</fullName>
    </submittedName>
</protein>
<reference evidence="4 6" key="1">
    <citation type="submission" date="2014-12" db="EMBL/GenBank/DDBJ databases">
        <title>Draft genome sequences of 29 type strains of Enterococci.</title>
        <authorList>
            <person name="Zhong Z."/>
            <person name="Sun Z."/>
            <person name="Liu W."/>
            <person name="Zhang W."/>
            <person name="Zhang H."/>
        </authorList>
    </citation>
    <scope>NUCLEOTIDE SEQUENCE [LARGE SCALE GENOMIC DNA]</scope>
    <source>
        <strain evidence="4 6">DSM 22801</strain>
    </source>
</reference>
<dbReference type="RefSeq" id="WP_071876105.1">
    <property type="nucleotide sequence ID" value="NZ_JXLC01000001.1"/>
</dbReference>
<feature type="compositionally biased region" description="Basic residues" evidence="1">
    <location>
        <begin position="40"/>
        <end position="52"/>
    </location>
</feature>